<comment type="caution">
    <text evidence="1">The sequence shown here is derived from an EMBL/GenBank/DDBJ whole genome shotgun (WGS) entry which is preliminary data.</text>
</comment>
<sequence>MWRLISGILVVLGLTVAIRLPSLSLWLLRWDPTSRLTIAPSLSVILHAVGQNCSDIIEVCSNIYQGLSQNSRIKRCNLIHALTGGPSVKMLVSIGRSFNQFPRFSGVLFIKAPPLEASIIALSVGVSPSQK</sequence>
<gene>
    <name evidence="1" type="ORF">PIB30_086994</name>
</gene>
<accession>A0ABU6STZ9</accession>
<organism evidence="1 2">
    <name type="scientific">Stylosanthes scabra</name>
    <dbReference type="NCBI Taxonomy" id="79078"/>
    <lineage>
        <taxon>Eukaryota</taxon>
        <taxon>Viridiplantae</taxon>
        <taxon>Streptophyta</taxon>
        <taxon>Embryophyta</taxon>
        <taxon>Tracheophyta</taxon>
        <taxon>Spermatophyta</taxon>
        <taxon>Magnoliopsida</taxon>
        <taxon>eudicotyledons</taxon>
        <taxon>Gunneridae</taxon>
        <taxon>Pentapetalae</taxon>
        <taxon>rosids</taxon>
        <taxon>fabids</taxon>
        <taxon>Fabales</taxon>
        <taxon>Fabaceae</taxon>
        <taxon>Papilionoideae</taxon>
        <taxon>50 kb inversion clade</taxon>
        <taxon>dalbergioids sensu lato</taxon>
        <taxon>Dalbergieae</taxon>
        <taxon>Pterocarpus clade</taxon>
        <taxon>Stylosanthes</taxon>
    </lineage>
</organism>
<dbReference type="Proteomes" id="UP001341840">
    <property type="component" value="Unassembled WGS sequence"/>
</dbReference>
<dbReference type="EMBL" id="JASCZI010061928">
    <property type="protein sequence ID" value="MED6139765.1"/>
    <property type="molecule type" value="Genomic_DNA"/>
</dbReference>
<evidence type="ECO:0000313" key="1">
    <source>
        <dbReference type="EMBL" id="MED6139765.1"/>
    </source>
</evidence>
<proteinExistence type="predicted"/>
<evidence type="ECO:0000313" key="2">
    <source>
        <dbReference type="Proteomes" id="UP001341840"/>
    </source>
</evidence>
<keyword evidence="2" id="KW-1185">Reference proteome</keyword>
<name>A0ABU6STZ9_9FABA</name>
<reference evidence="1 2" key="1">
    <citation type="journal article" date="2023" name="Plants (Basel)">
        <title>Bridging the Gap: Combining Genomics and Transcriptomics Approaches to Understand Stylosanthes scabra, an Orphan Legume from the Brazilian Caatinga.</title>
        <authorList>
            <person name="Ferreira-Neto J.R.C."/>
            <person name="da Silva M.D."/>
            <person name="Binneck E."/>
            <person name="de Melo N.F."/>
            <person name="da Silva R.H."/>
            <person name="de Melo A.L.T.M."/>
            <person name="Pandolfi V."/>
            <person name="Bustamante F.O."/>
            <person name="Brasileiro-Vidal A.C."/>
            <person name="Benko-Iseppon A.M."/>
        </authorList>
    </citation>
    <scope>NUCLEOTIDE SEQUENCE [LARGE SCALE GENOMIC DNA]</scope>
    <source>
        <tissue evidence="1">Leaves</tissue>
    </source>
</reference>
<protein>
    <submittedName>
        <fullName evidence="1">Uncharacterized protein</fullName>
    </submittedName>
</protein>